<dbReference type="InterPro" id="IPR000184">
    <property type="entry name" value="Bac_surfAg_D15"/>
</dbReference>
<evidence type="ECO:0000256" key="5">
    <source>
        <dbReference type="ARBA" id="ARBA00023237"/>
    </source>
</evidence>
<evidence type="ECO:0008006" key="10">
    <source>
        <dbReference type="Google" id="ProtNLM"/>
    </source>
</evidence>
<dbReference type="Pfam" id="PF01103">
    <property type="entry name" value="Omp85"/>
    <property type="match status" value="1"/>
</dbReference>
<dbReference type="Pfam" id="PF07244">
    <property type="entry name" value="POTRA"/>
    <property type="match status" value="1"/>
</dbReference>
<comment type="subcellular location">
    <subcellularLocation>
        <location evidence="1">Membrane</location>
    </subcellularLocation>
</comment>
<proteinExistence type="predicted"/>
<dbReference type="GO" id="GO:0019867">
    <property type="term" value="C:outer membrane"/>
    <property type="evidence" value="ECO:0007669"/>
    <property type="project" value="InterPro"/>
</dbReference>
<dbReference type="PANTHER" id="PTHR12815">
    <property type="entry name" value="SORTING AND ASSEMBLY MACHINERY SAMM50 PROTEIN FAMILY MEMBER"/>
    <property type="match status" value="1"/>
</dbReference>
<name>A0A0P7C9M4_9BACT</name>
<evidence type="ECO:0000259" key="7">
    <source>
        <dbReference type="Pfam" id="PF07244"/>
    </source>
</evidence>
<keyword evidence="2" id="KW-0812">Transmembrane</keyword>
<reference evidence="8 9" key="1">
    <citation type="submission" date="2015-07" db="EMBL/GenBank/DDBJ databases">
        <title>The draft genome sequence of Leadbetterella sp. JN14-9.</title>
        <authorList>
            <person name="Liu Y."/>
            <person name="Du J."/>
            <person name="Shao Z."/>
        </authorList>
    </citation>
    <scope>NUCLEOTIDE SEQUENCE [LARGE SCALE GENOMIC DNA]</scope>
    <source>
        <strain evidence="8 9">JN14-9</strain>
    </source>
</reference>
<sequence length="843" mass="96848">MLLAFSITAFSCSRQIQLKENEYLLAEQDFSGNSAIHSEDLADLIPLEQRPNSKPLNLPFIQFTPRVWMYNFGLNTYDSTKQAQKLLNAERQLAQYPTEYTGNQKTERAKTKLKRKTSRLEENIEKENGWFWRNIGEPQTVLSEEDMKETSGRIERYLKDIGYRDASVAYDLDTLITTEKYKLTYEIKEGRGYRIDTVFYDIPDRKLDSLITAHKDERRIKTGDLFDIRKVQAEKARLELLAKENGYFEFLSQYIEHEAFNHSYDLQKFEEEKHGNLRIMVLNPPGNARHKSYRVSEVIFKGFDPYNTDVNVSADTTVINGVKYITLNKSLNERLLDNKVTTRPGELYDVSSVSETQRQIGLLNQFSFASSQVFPINDDEVTLEYFAPQMPKYSFSTGPGLNHVYNSGSSFLGFGVPVTLTARNWTKRLELFEASGRIFREGQPSPLGTTDVRGSWEIGTNLSVTYPNISFFGKDIEKLKLKNPRSQFGAGFNYSEPFWGNRLNFRLTSTYRWQPSRHTTIIFSPLDANLINTNYNLNDPAGKSFYDELVNQANLGNNIKTTFDPQFVSSINGSYVYNDQNLQEPYGSSKFLRISIESGGTLLNLSQNKDQIGFIEKLFPLRSDFNSPDTVRKYFRFIKLNVDYRRYVNLAPSSSLAYRLNFGVANPYGNKSLPYEKNFFVGGSNSVRAWSPRALGVGSAFPDTASGNIIPQAGDILLEGSLEVRKKVARFFGDIQLAAFVDAGNIWKWHQINTPAKFDKANFDFKRFYKEFAVGTGFGIRYDLSYFQFRFDWGIKVMDPSRDEGDRFVLDEFRFKRQITNAEGNTVNNPYRLNFNLGIGYPF</sequence>
<keyword evidence="5" id="KW-0998">Cell outer membrane</keyword>
<evidence type="ECO:0000256" key="3">
    <source>
        <dbReference type="ARBA" id="ARBA00022729"/>
    </source>
</evidence>
<evidence type="ECO:0000256" key="4">
    <source>
        <dbReference type="ARBA" id="ARBA00023136"/>
    </source>
</evidence>
<protein>
    <recommendedName>
        <fullName evidence="10">Bacterial surface antigen (D15) domain-containing protein</fullName>
    </recommendedName>
</protein>
<dbReference type="InterPro" id="IPR010827">
    <property type="entry name" value="BamA/TamA_POTRA"/>
</dbReference>
<evidence type="ECO:0000256" key="1">
    <source>
        <dbReference type="ARBA" id="ARBA00004370"/>
    </source>
</evidence>
<evidence type="ECO:0000256" key="2">
    <source>
        <dbReference type="ARBA" id="ARBA00022692"/>
    </source>
</evidence>
<dbReference type="Gene3D" id="3.10.20.310">
    <property type="entry name" value="membrane protein fhac"/>
    <property type="match status" value="1"/>
</dbReference>
<keyword evidence="4" id="KW-0472">Membrane</keyword>
<dbReference type="Proteomes" id="UP000050454">
    <property type="component" value="Unassembled WGS sequence"/>
</dbReference>
<gene>
    <name evidence="8" type="ORF">AFM12_00840</name>
</gene>
<keyword evidence="9" id="KW-1185">Reference proteome</keyword>
<accession>A0A0P7C9M4</accession>
<feature type="domain" description="POTRA" evidence="7">
    <location>
        <begin position="120"/>
        <end position="190"/>
    </location>
</feature>
<feature type="domain" description="Bacterial surface antigen (D15)" evidence="6">
    <location>
        <begin position="632"/>
        <end position="816"/>
    </location>
</feature>
<keyword evidence="3" id="KW-0732">Signal</keyword>
<dbReference type="InterPro" id="IPR039910">
    <property type="entry name" value="D15-like"/>
</dbReference>
<comment type="caution">
    <text evidence="8">The sequence shown here is derived from an EMBL/GenBank/DDBJ whole genome shotgun (WGS) entry which is preliminary data.</text>
</comment>
<dbReference type="AlphaFoldDB" id="A0A0P7C9M4"/>
<organism evidence="8 9">
    <name type="scientific">Jiulongibacter sediminis</name>
    <dbReference type="NCBI Taxonomy" id="1605367"/>
    <lineage>
        <taxon>Bacteria</taxon>
        <taxon>Pseudomonadati</taxon>
        <taxon>Bacteroidota</taxon>
        <taxon>Cytophagia</taxon>
        <taxon>Cytophagales</taxon>
        <taxon>Leadbetterellaceae</taxon>
        <taxon>Jiulongibacter</taxon>
    </lineage>
</organism>
<dbReference type="EMBL" id="LGTQ01000005">
    <property type="protein sequence ID" value="KPM49217.1"/>
    <property type="molecule type" value="Genomic_DNA"/>
</dbReference>
<evidence type="ECO:0000259" key="6">
    <source>
        <dbReference type="Pfam" id="PF01103"/>
    </source>
</evidence>
<dbReference type="STRING" id="1605367.AFM12_00840"/>
<evidence type="ECO:0000313" key="9">
    <source>
        <dbReference type="Proteomes" id="UP000050454"/>
    </source>
</evidence>
<dbReference type="PANTHER" id="PTHR12815:SF47">
    <property type="entry name" value="TRANSLOCATION AND ASSEMBLY MODULE SUBUNIT TAMA"/>
    <property type="match status" value="1"/>
</dbReference>
<dbReference type="Gene3D" id="2.40.160.50">
    <property type="entry name" value="membrane protein fhac: a member of the omp85/tpsb transporter family"/>
    <property type="match status" value="1"/>
</dbReference>
<evidence type="ECO:0000313" key="8">
    <source>
        <dbReference type="EMBL" id="KPM49217.1"/>
    </source>
</evidence>